<organism evidence="6 7">
    <name type="scientific">Candidatus Lachnoclostridium stercoravium</name>
    <dbReference type="NCBI Taxonomy" id="2838633"/>
    <lineage>
        <taxon>Bacteria</taxon>
        <taxon>Bacillati</taxon>
        <taxon>Bacillota</taxon>
        <taxon>Clostridia</taxon>
        <taxon>Lachnospirales</taxon>
        <taxon>Lachnospiraceae</taxon>
    </lineage>
</organism>
<name>A0A9D2KP38_9FIRM</name>
<reference evidence="6" key="1">
    <citation type="journal article" date="2021" name="PeerJ">
        <title>Extensive microbial diversity within the chicken gut microbiome revealed by metagenomics and culture.</title>
        <authorList>
            <person name="Gilroy R."/>
            <person name="Ravi A."/>
            <person name="Getino M."/>
            <person name="Pursley I."/>
            <person name="Horton D.L."/>
            <person name="Alikhan N.F."/>
            <person name="Baker D."/>
            <person name="Gharbi K."/>
            <person name="Hall N."/>
            <person name="Watson M."/>
            <person name="Adriaenssens E.M."/>
            <person name="Foster-Nyarko E."/>
            <person name="Jarju S."/>
            <person name="Secka A."/>
            <person name="Antonio M."/>
            <person name="Oren A."/>
            <person name="Chaudhuri R.R."/>
            <person name="La Ragione R."/>
            <person name="Hildebrand F."/>
            <person name="Pallen M.J."/>
        </authorList>
    </citation>
    <scope>NUCLEOTIDE SEQUENCE</scope>
    <source>
        <strain evidence="6">CHK178-16964</strain>
    </source>
</reference>
<dbReference type="Proteomes" id="UP000823900">
    <property type="component" value="Unassembled WGS sequence"/>
</dbReference>
<dbReference type="GO" id="GO:0000976">
    <property type="term" value="F:transcription cis-regulatory region binding"/>
    <property type="evidence" value="ECO:0007669"/>
    <property type="project" value="TreeGrafter"/>
</dbReference>
<comment type="caution">
    <text evidence="6">The sequence shown here is derived from an EMBL/GenBank/DDBJ whole genome shotgun (WGS) entry which is preliminary data.</text>
</comment>
<gene>
    <name evidence="6" type="ORF">IAA07_11710</name>
</gene>
<evidence type="ECO:0000256" key="2">
    <source>
        <dbReference type="ARBA" id="ARBA00023015"/>
    </source>
</evidence>
<evidence type="ECO:0000313" key="7">
    <source>
        <dbReference type="Proteomes" id="UP000823900"/>
    </source>
</evidence>
<evidence type="ECO:0000259" key="5">
    <source>
        <dbReference type="PROSITE" id="PS50931"/>
    </source>
</evidence>
<dbReference type="InterPro" id="IPR005119">
    <property type="entry name" value="LysR_subst-bd"/>
</dbReference>
<accession>A0A9D2KP38</accession>
<feature type="domain" description="HTH lysR-type" evidence="5">
    <location>
        <begin position="1"/>
        <end position="58"/>
    </location>
</feature>
<evidence type="ECO:0000256" key="1">
    <source>
        <dbReference type="ARBA" id="ARBA00009437"/>
    </source>
</evidence>
<dbReference type="Gene3D" id="1.10.10.10">
    <property type="entry name" value="Winged helix-like DNA-binding domain superfamily/Winged helix DNA-binding domain"/>
    <property type="match status" value="1"/>
</dbReference>
<proteinExistence type="inferred from homology"/>
<dbReference type="InterPro" id="IPR036388">
    <property type="entry name" value="WH-like_DNA-bd_sf"/>
</dbReference>
<dbReference type="SUPFAM" id="SSF53850">
    <property type="entry name" value="Periplasmic binding protein-like II"/>
    <property type="match status" value="1"/>
</dbReference>
<dbReference type="SUPFAM" id="SSF46785">
    <property type="entry name" value="Winged helix' DNA-binding domain"/>
    <property type="match status" value="1"/>
</dbReference>
<reference evidence="6" key="2">
    <citation type="submission" date="2021-04" db="EMBL/GenBank/DDBJ databases">
        <authorList>
            <person name="Gilroy R."/>
        </authorList>
    </citation>
    <scope>NUCLEOTIDE SEQUENCE</scope>
    <source>
        <strain evidence="6">CHK178-16964</strain>
    </source>
</reference>
<sequence>MLDFRVETFLTVCRTMNFTRAAEELHITQPAVSHHIHTLEEEYGAKLFQYQGKQLFLTESGKLFFQTAAAMYHDTLHLKEAIRQQESRRRLCFGATMTIGEYVMADAVSRLLKWDPEIQIRMLTANTHELLKLLDQGELEFAIVEGYFDKEEYDSLVYCDQRYIPVCAPDHQFAKPVSRLEDLLGERLMVREPGSGTRNVLERALEARNLSIRSFRHITELGNLNIIKILTCAGTGITFLYQTAVQEELDAGKLVEIPLDDCALSHEFTFIWRKGSVFASYYQEIFRRMKGAGSDGNRMENR</sequence>
<keyword evidence="4" id="KW-0804">Transcription</keyword>
<dbReference type="InterPro" id="IPR036390">
    <property type="entry name" value="WH_DNA-bd_sf"/>
</dbReference>
<dbReference type="FunFam" id="1.10.10.10:FF:000001">
    <property type="entry name" value="LysR family transcriptional regulator"/>
    <property type="match status" value="1"/>
</dbReference>
<dbReference type="PANTHER" id="PTHR30126:SF91">
    <property type="entry name" value="LYSR FAMILY TRANSCRIPTIONAL REGULATOR"/>
    <property type="match status" value="1"/>
</dbReference>
<dbReference type="PANTHER" id="PTHR30126">
    <property type="entry name" value="HTH-TYPE TRANSCRIPTIONAL REGULATOR"/>
    <property type="match status" value="1"/>
</dbReference>
<dbReference type="PRINTS" id="PR00039">
    <property type="entry name" value="HTHLYSR"/>
</dbReference>
<evidence type="ECO:0000256" key="3">
    <source>
        <dbReference type="ARBA" id="ARBA00023125"/>
    </source>
</evidence>
<dbReference type="GO" id="GO:0003700">
    <property type="term" value="F:DNA-binding transcription factor activity"/>
    <property type="evidence" value="ECO:0007669"/>
    <property type="project" value="InterPro"/>
</dbReference>
<dbReference type="AlphaFoldDB" id="A0A9D2KP38"/>
<keyword evidence="2" id="KW-0805">Transcription regulation</keyword>
<dbReference type="Gene3D" id="3.40.190.10">
    <property type="entry name" value="Periplasmic binding protein-like II"/>
    <property type="match status" value="2"/>
</dbReference>
<dbReference type="Pfam" id="PF03466">
    <property type="entry name" value="LysR_substrate"/>
    <property type="match status" value="1"/>
</dbReference>
<dbReference type="PROSITE" id="PS50931">
    <property type="entry name" value="HTH_LYSR"/>
    <property type="match status" value="1"/>
</dbReference>
<dbReference type="InterPro" id="IPR000847">
    <property type="entry name" value="LysR_HTH_N"/>
</dbReference>
<protein>
    <submittedName>
        <fullName evidence="6">LysR family transcriptional regulator</fullName>
    </submittedName>
</protein>
<dbReference type="Pfam" id="PF00126">
    <property type="entry name" value="HTH_1"/>
    <property type="match status" value="1"/>
</dbReference>
<dbReference type="EMBL" id="DWZA01000100">
    <property type="protein sequence ID" value="HJA72218.1"/>
    <property type="molecule type" value="Genomic_DNA"/>
</dbReference>
<comment type="similarity">
    <text evidence="1">Belongs to the LysR transcriptional regulatory family.</text>
</comment>
<evidence type="ECO:0000256" key="4">
    <source>
        <dbReference type="ARBA" id="ARBA00023163"/>
    </source>
</evidence>
<evidence type="ECO:0000313" key="6">
    <source>
        <dbReference type="EMBL" id="HJA72218.1"/>
    </source>
</evidence>
<keyword evidence="3" id="KW-0238">DNA-binding</keyword>